<evidence type="ECO:0000256" key="1">
    <source>
        <dbReference type="SAM" id="Phobius"/>
    </source>
</evidence>
<evidence type="ECO:0000313" key="3">
    <source>
        <dbReference type="EMBL" id="EDS93561.1"/>
    </source>
</evidence>
<name>A0ABC9NT91_ESCAT</name>
<dbReference type="Pfam" id="PF06889">
    <property type="entry name" value="DUF1266"/>
    <property type="match status" value="1"/>
</dbReference>
<accession>A0ABC9NT91</accession>
<protein>
    <recommendedName>
        <fullName evidence="2">DUF1266 domain-containing protein</fullName>
    </recommendedName>
</protein>
<comment type="caution">
    <text evidence="3">The sequence shown here is derived from an EMBL/GenBank/DDBJ whole genome shotgun (WGS) entry which is preliminary data.</text>
</comment>
<reference evidence="3 4" key="1">
    <citation type="submission" date="2008-02" db="EMBL/GenBank/DDBJ databases">
        <title>Annotation of Escherichia albertii TW07627.</title>
        <authorList>
            <person name="Sutton G."/>
            <person name="Whittam T.S."/>
            <person name="Sebastian Y."/>
        </authorList>
    </citation>
    <scope>NUCLEOTIDE SEQUENCE [LARGE SCALE GENOMIC DNA]</scope>
    <source>
        <strain evidence="3 4">TW07627</strain>
    </source>
</reference>
<dbReference type="InterPro" id="IPR009677">
    <property type="entry name" value="DUF1266"/>
</dbReference>
<evidence type="ECO:0000313" key="4">
    <source>
        <dbReference type="Proteomes" id="UP000003042"/>
    </source>
</evidence>
<sequence length="273" mass="32083">MILIKIIRGFISTLLGLAVTIPVAIMWAWGDAKRKRNKRDKAPLLNDTMRFVNGSHLVITVLNGGDYRLLAGHEYNKNNRVTAKGRCKRFWGIKDISMGMEMIRSLVDGRHNEQFLQEFYNITENVINLDNEQNWQTLFANISDKKLLIKMRVMHDAFLDFGNNSILAWDLSRANHLLADYYLAGWIDEQRYMKEVFDVTLKIQKSFSSWDEFNKSYLYGYLWWSGEDQQHDLKKLGCYHNRIMIINKQQYVANSPFKLDWNTPLKIEKSPYA</sequence>
<proteinExistence type="predicted"/>
<gene>
    <name evidence="3" type="ORF">ESCAB7627_0651</name>
</gene>
<evidence type="ECO:0000259" key="2">
    <source>
        <dbReference type="Pfam" id="PF06889"/>
    </source>
</evidence>
<dbReference type="Proteomes" id="UP000003042">
    <property type="component" value="Unassembled WGS sequence"/>
</dbReference>
<keyword evidence="1" id="KW-0812">Transmembrane</keyword>
<feature type="domain" description="DUF1266" evidence="2">
    <location>
        <begin position="89"/>
        <end position="261"/>
    </location>
</feature>
<dbReference type="AlphaFoldDB" id="A0ABC9NT91"/>
<organism evidence="3 4">
    <name type="scientific">Escherichia albertii (strain TW07627)</name>
    <dbReference type="NCBI Taxonomy" id="502347"/>
    <lineage>
        <taxon>Bacteria</taxon>
        <taxon>Pseudomonadati</taxon>
        <taxon>Pseudomonadota</taxon>
        <taxon>Gammaproteobacteria</taxon>
        <taxon>Enterobacterales</taxon>
        <taxon>Enterobacteriaceae</taxon>
        <taxon>Escherichia</taxon>
    </lineage>
</organism>
<keyword evidence="1" id="KW-0472">Membrane</keyword>
<dbReference type="EMBL" id="ABKX01000001">
    <property type="protein sequence ID" value="EDS93561.1"/>
    <property type="molecule type" value="Genomic_DNA"/>
</dbReference>
<feature type="transmembrane region" description="Helical" evidence="1">
    <location>
        <begin position="6"/>
        <end position="29"/>
    </location>
</feature>
<keyword evidence="1" id="KW-1133">Transmembrane helix</keyword>